<evidence type="ECO:0000259" key="6">
    <source>
        <dbReference type="PROSITE" id="PS51265"/>
    </source>
</evidence>
<dbReference type="GO" id="GO:0043539">
    <property type="term" value="F:protein serine/threonine kinase activator activity"/>
    <property type="evidence" value="ECO:0007669"/>
    <property type="project" value="TreeGrafter"/>
</dbReference>
<feature type="compositionally biased region" description="Basic and acidic residues" evidence="5">
    <location>
        <begin position="418"/>
        <end position="454"/>
    </location>
</feature>
<evidence type="ECO:0000256" key="4">
    <source>
        <dbReference type="PROSITE-ProRule" id="PRU00600"/>
    </source>
</evidence>
<keyword evidence="2 4" id="KW-0863">Zinc-finger</keyword>
<sequence>MAAVFVPPSPRTSMNMSTRRPLANVPNATNSPHRTGLVPAKRARSGQVDIPFGQPPPKKHVMDAVEQDRNRLIVPQGPESKLFARRSNNANPSAFEKKLVAAREKERVTQPKTKNDRPAADTIDTIRQWQRHYRKAFPQFVFYFDSIPEDVRCKFSRQVVALGACEEKFFSRLVTHVVTARSIPPEAAHTNNPAGDTSNETNGASGDHTQTVNPSLLEKNGDGHLQVSLKIEGRRDQGSMDVLQRARQMGMKIWALEKLQRMITTINDNDIGGQSENVSRSKQVGASTAHGKGENDLSRVLRQELLNGPSDRDPFASMEMVVFKGPFIYIHDMNEKTKPVMVREYARVNRRQDGAWPQFRSAPLGKCPFIDEPPSRKEYDRQRLRQAQKEKKIALQTVEELKTKASTSVKANTQTQRPTDKKPLGDVSKADEPPIKKEVFAKPSLEDINERKSSESLIPPHFPRTGPFYSGREPAASGVQPSNVTSAIRSQMISSTAAAPGAKAGLSKEVHGLKRKVLEKGTGSIVPGSMAAPQRPNHGSGSFCKQADVKKVSIGETNTQGDATSTKRRRDDVVAPQKVERKRDPKPGYCENCRDKFDDFEEHTMTRKHRRFAQNSSNWNDLDALLFDIQRPKEEWDWES</sequence>
<gene>
    <name evidence="7" type="ORF">PECM_002663</name>
</gene>
<feature type="region of interest" description="Disordered" evidence="5">
    <location>
        <begin position="184"/>
        <end position="220"/>
    </location>
</feature>
<dbReference type="GO" id="GO:0010571">
    <property type="term" value="P:positive regulation of nuclear cell cycle DNA replication"/>
    <property type="evidence" value="ECO:0007669"/>
    <property type="project" value="TreeGrafter"/>
</dbReference>
<evidence type="ECO:0000256" key="3">
    <source>
        <dbReference type="ARBA" id="ARBA00022833"/>
    </source>
</evidence>
<dbReference type="GO" id="GO:1901987">
    <property type="term" value="P:regulation of cell cycle phase transition"/>
    <property type="evidence" value="ECO:0007669"/>
    <property type="project" value="TreeGrafter"/>
</dbReference>
<dbReference type="PANTHER" id="PTHR15375:SF26">
    <property type="entry name" value="PROTEIN CHIFFON"/>
    <property type="match status" value="1"/>
</dbReference>
<feature type="region of interest" description="Disordered" evidence="5">
    <location>
        <begin position="521"/>
        <end position="588"/>
    </location>
</feature>
<reference evidence="7" key="1">
    <citation type="journal article" date="2020" name="Front. Microbiol.">
        <title>Gene regulatory networks of Penicillium echinulatum 2HH and Penicillium oxalicum 114-2 inferred by a computational biology approach.</title>
        <authorList>
            <person name="Lenz A.R."/>
            <person name="Galan-Vasquez E."/>
            <person name="Balbinot E."/>
            <person name="De Abreu F.P."/>
            <person name="De Oliveira N.S."/>
            <person name="Da Rosa L.O."/>
            <person name="De Avila E Silva S."/>
            <person name="Camassola M."/>
            <person name="Dillon A.J.P."/>
            <person name="Perez-Rueda E."/>
        </authorList>
    </citation>
    <scope>NUCLEOTIDE SEQUENCE</scope>
    <source>
        <strain evidence="7">S1M29</strain>
    </source>
</reference>
<dbReference type="AlphaFoldDB" id="A0A8J8WL76"/>
<dbReference type="SUPFAM" id="SSF52113">
    <property type="entry name" value="BRCT domain"/>
    <property type="match status" value="1"/>
</dbReference>
<feature type="compositionally biased region" description="Polar residues" evidence="5">
    <location>
        <begin position="404"/>
        <end position="417"/>
    </location>
</feature>
<dbReference type="Pfam" id="PF08630">
    <property type="entry name" value="Dfp1_Him1_M"/>
    <property type="match status" value="1"/>
</dbReference>
<proteinExistence type="predicted"/>
<evidence type="ECO:0000313" key="7">
    <source>
        <dbReference type="EMBL" id="KAF7718279.1"/>
    </source>
</evidence>
<feature type="region of interest" description="Disordered" evidence="5">
    <location>
        <begin position="404"/>
        <end position="483"/>
    </location>
</feature>
<dbReference type="InterPro" id="IPR051590">
    <property type="entry name" value="Replication_Regulatory_Kinase"/>
</dbReference>
<dbReference type="Pfam" id="PF07535">
    <property type="entry name" value="zf-DBF"/>
    <property type="match status" value="1"/>
</dbReference>
<dbReference type="InterPro" id="IPR036420">
    <property type="entry name" value="BRCT_dom_sf"/>
</dbReference>
<keyword evidence="1" id="KW-0479">Metal-binding</keyword>
<feature type="compositionally biased region" description="Polar residues" evidence="5">
    <location>
        <begin position="555"/>
        <end position="564"/>
    </location>
</feature>
<protein>
    <recommendedName>
        <fullName evidence="6">DBF4-type domain-containing protein</fullName>
    </recommendedName>
</protein>
<dbReference type="InterPro" id="IPR013939">
    <property type="entry name" value="Regulatory_Dfp1/Him1"/>
</dbReference>
<evidence type="ECO:0000256" key="5">
    <source>
        <dbReference type="SAM" id="MobiDB-lite"/>
    </source>
</evidence>
<dbReference type="InterPro" id="IPR006572">
    <property type="entry name" value="Znf_DBF"/>
</dbReference>
<dbReference type="GO" id="GO:0008270">
    <property type="term" value="F:zinc ion binding"/>
    <property type="evidence" value="ECO:0007669"/>
    <property type="project" value="UniProtKB-KW"/>
</dbReference>
<keyword evidence="8" id="KW-1185">Reference proteome</keyword>
<evidence type="ECO:0000256" key="2">
    <source>
        <dbReference type="ARBA" id="ARBA00022771"/>
    </source>
</evidence>
<feature type="compositionally biased region" description="Polar residues" evidence="5">
    <location>
        <begin position="189"/>
        <end position="214"/>
    </location>
</feature>
<dbReference type="Pfam" id="PF22437">
    <property type="entry name" value="DBF4_BRCT"/>
    <property type="match status" value="1"/>
</dbReference>
<dbReference type="GO" id="GO:0031431">
    <property type="term" value="C:Dbf4-dependent protein kinase complex"/>
    <property type="evidence" value="ECO:0007669"/>
    <property type="project" value="TreeGrafter"/>
</dbReference>
<feature type="compositionally biased region" description="Polar residues" evidence="5">
    <location>
        <begin position="269"/>
        <end position="286"/>
    </location>
</feature>
<dbReference type="Gene3D" id="6.10.250.3410">
    <property type="entry name" value="DBF zinc finger"/>
    <property type="match status" value="1"/>
</dbReference>
<dbReference type="EMBL" id="WIWV01000017">
    <property type="protein sequence ID" value="KAF7718279.1"/>
    <property type="molecule type" value="Genomic_DNA"/>
</dbReference>
<accession>A0A8J8WL76</accession>
<organism evidence="7 8">
    <name type="scientific">Penicillium ucsense</name>
    <dbReference type="NCBI Taxonomy" id="2839758"/>
    <lineage>
        <taxon>Eukaryota</taxon>
        <taxon>Fungi</taxon>
        <taxon>Dikarya</taxon>
        <taxon>Ascomycota</taxon>
        <taxon>Pezizomycotina</taxon>
        <taxon>Eurotiomycetes</taxon>
        <taxon>Eurotiomycetidae</taxon>
        <taxon>Eurotiales</taxon>
        <taxon>Aspergillaceae</taxon>
        <taxon>Penicillium</taxon>
    </lineage>
</organism>
<comment type="caution">
    <text evidence="7">The sequence shown here is derived from an EMBL/GenBank/DDBJ whole genome shotgun (WGS) entry which is preliminary data.</text>
</comment>
<dbReference type="InterPro" id="IPR038545">
    <property type="entry name" value="Znf_DBF_sf"/>
</dbReference>
<name>A0A8J8WL76_9EURO</name>
<feature type="region of interest" description="Disordered" evidence="5">
    <location>
        <begin position="1"/>
        <end position="58"/>
    </location>
</feature>
<dbReference type="Proteomes" id="UP000631181">
    <property type="component" value="Unassembled WGS sequence"/>
</dbReference>
<dbReference type="FunFam" id="6.10.250.3410:FF:000001">
    <property type="entry name" value="Protein DBF4 homolog A"/>
    <property type="match status" value="1"/>
</dbReference>
<keyword evidence="3" id="KW-0862">Zinc</keyword>
<dbReference type="Gene3D" id="3.40.50.10190">
    <property type="entry name" value="BRCT domain"/>
    <property type="match status" value="2"/>
</dbReference>
<dbReference type="PROSITE" id="PS51265">
    <property type="entry name" value="ZF_DBF4"/>
    <property type="match status" value="1"/>
</dbReference>
<dbReference type="OrthoDB" id="21380at2759"/>
<dbReference type="GO" id="GO:0003676">
    <property type="term" value="F:nucleic acid binding"/>
    <property type="evidence" value="ECO:0007669"/>
    <property type="project" value="InterPro"/>
</dbReference>
<dbReference type="PANTHER" id="PTHR15375">
    <property type="entry name" value="ACTIVATOR OF S-PHASE KINASE-RELATED"/>
    <property type="match status" value="1"/>
</dbReference>
<dbReference type="InterPro" id="IPR055116">
    <property type="entry name" value="DBF4_BRCT"/>
</dbReference>
<evidence type="ECO:0000313" key="8">
    <source>
        <dbReference type="Proteomes" id="UP000631181"/>
    </source>
</evidence>
<dbReference type="SMART" id="SM00586">
    <property type="entry name" value="ZnF_DBF"/>
    <property type="match status" value="1"/>
</dbReference>
<feature type="region of interest" description="Disordered" evidence="5">
    <location>
        <begin position="269"/>
        <end position="296"/>
    </location>
</feature>
<evidence type="ECO:0000256" key="1">
    <source>
        <dbReference type="ARBA" id="ARBA00022723"/>
    </source>
</evidence>
<feature type="domain" description="DBF4-type" evidence="6">
    <location>
        <begin position="583"/>
        <end position="632"/>
    </location>
</feature>
<feature type="compositionally biased region" description="Basic and acidic residues" evidence="5">
    <location>
        <begin position="569"/>
        <end position="588"/>
    </location>
</feature>